<dbReference type="InterPro" id="IPR029063">
    <property type="entry name" value="SAM-dependent_MTases_sf"/>
</dbReference>
<dbReference type="InterPro" id="IPR036259">
    <property type="entry name" value="MFS_trans_sf"/>
</dbReference>
<evidence type="ECO:0000313" key="4">
    <source>
        <dbReference type="Proteomes" id="UP000010473"/>
    </source>
</evidence>
<dbReference type="OrthoDB" id="5516475at2"/>
<name>K9XMS0_STAC7</name>
<evidence type="ECO:0000256" key="1">
    <source>
        <dbReference type="ARBA" id="ARBA00023115"/>
    </source>
</evidence>
<dbReference type="PANTHER" id="PTHR43317:SF1">
    <property type="entry name" value="THERMOSPERMINE SYNTHASE ACAULIS5"/>
    <property type="match status" value="1"/>
</dbReference>
<dbReference type="EMBL" id="CP003653">
    <property type="protein sequence ID" value="AFZ33798.1"/>
    <property type="molecule type" value="Genomic_DNA"/>
</dbReference>
<feature type="transmembrane region" description="Helical" evidence="2">
    <location>
        <begin position="194"/>
        <end position="212"/>
    </location>
</feature>
<sequence length="755" mass="83767">MLTFPPPRNTSEAKTTSVIATISVLFFLSGFTALLYQVAWQRMLGLFSGSDVRSVTIIIASYLAGLGLGNLIGGWYSDRATNRQCVRIYGACNLGIAAFAVFSRFLFYDWLFLRWRYLADSSVLMLIIVFCSLLIPTSLMGLSLPLLSKAVSRHAKDSASRIGLLYGVNTLGSGIGTFLSGWYIVGTIGYEKTVYFGAAISALVGAIALICAERFTNQNYSRETQDTNLFKDQSSFFKQWCWLVFLSGFSAISLEIIWFRVLDIALQSNAYTYAHLLTFILVSNACGSLIGAKAIRFIKQPKKVFLLIQGMVAAYAAISIWAIGSYWQDYPALRADIGYINLSNLSFAVFFKYLIVPIVMMVLPNLLLGFYFPLVQKAVQVHDDRIGRRVGLILIANILGNTTGSLLTGLVLLQYLGTANSLRLLVLLGLGFIIAIRPNWKKARFTTTLAVILVATMIFFPNNHRLWAALHGVKPKTYFIVAEDSTGVAAIAEENNQGKLFASGQVQANFPYLHLHALLGTVPALLHPHPNQIMIIGLGSGGTPHTLGANPLTKQVQVVELMGAELPVLQKYAQTPIGKPLKALFQDPRYQFVVGDGRRELTIADRKFDIIEADAIQPWRSRAGMLYSQEFFQEVRSHLAPAGMFVEWDVGKAAEQTFRNVFPYVTRVKLSQDLSVLFGSEQPVIFDKNSLLVKLNNPEVISFLQKAEVNFEALRRDIQAASVQMYSHTQDGQPQAVNTDLFPRAEYYLNHSLSN</sequence>
<dbReference type="PANTHER" id="PTHR43317">
    <property type="entry name" value="THERMOSPERMINE SYNTHASE ACAULIS5"/>
    <property type="match status" value="1"/>
</dbReference>
<dbReference type="KEGG" id="scs:Sta7437_0180"/>
<dbReference type="eggNOG" id="COG0421">
    <property type="taxonomic scope" value="Bacteria"/>
</dbReference>
<dbReference type="RefSeq" id="WP_015191471.1">
    <property type="nucleotide sequence ID" value="NC_019748.1"/>
</dbReference>
<reference evidence="4" key="1">
    <citation type="journal article" date="2013" name="Proc. Natl. Acad. Sci. U.S.A.">
        <title>Improving the coverage of the cyanobacterial phylum using diversity-driven genome sequencing.</title>
        <authorList>
            <person name="Shih P.M."/>
            <person name="Wu D."/>
            <person name="Latifi A."/>
            <person name="Axen S.D."/>
            <person name="Fewer D.P."/>
            <person name="Talla E."/>
            <person name="Calteau A."/>
            <person name="Cai F."/>
            <person name="Tandeau de Marsac N."/>
            <person name="Rippka R."/>
            <person name="Herdman M."/>
            <person name="Sivonen K."/>
            <person name="Coursin T."/>
            <person name="Laurent T."/>
            <person name="Goodwin L."/>
            <person name="Nolan M."/>
            <person name="Davenport K.W."/>
            <person name="Han C.S."/>
            <person name="Rubin E.M."/>
            <person name="Eisen J.A."/>
            <person name="Woyke T."/>
            <person name="Gugger M."/>
            <person name="Kerfeld C.A."/>
        </authorList>
    </citation>
    <scope>NUCLEOTIDE SEQUENCE [LARGE SCALE GENOMIC DNA]</scope>
    <source>
        <strain evidence="4">ATCC 29371 / PCC 7437</strain>
    </source>
</reference>
<dbReference type="Pfam" id="PF01564">
    <property type="entry name" value="Spermine_synth"/>
    <property type="match status" value="1"/>
</dbReference>
<feature type="transmembrane region" description="Helical" evidence="2">
    <location>
        <begin position="443"/>
        <end position="460"/>
    </location>
</feature>
<dbReference type="Gene3D" id="1.20.1250.20">
    <property type="entry name" value="MFS general substrate transporter like domains"/>
    <property type="match status" value="1"/>
</dbReference>
<feature type="transmembrane region" description="Helical" evidence="2">
    <location>
        <begin position="304"/>
        <end position="327"/>
    </location>
</feature>
<feature type="transmembrane region" description="Helical" evidence="2">
    <location>
        <begin position="392"/>
        <end position="413"/>
    </location>
</feature>
<dbReference type="Gene3D" id="3.40.50.150">
    <property type="entry name" value="Vaccinia Virus protein VP39"/>
    <property type="match status" value="1"/>
</dbReference>
<keyword evidence="4" id="KW-1185">Reference proteome</keyword>
<organism evidence="3 4">
    <name type="scientific">Stanieria cyanosphaera (strain ATCC 29371 / PCC 7437)</name>
    <dbReference type="NCBI Taxonomy" id="111780"/>
    <lineage>
        <taxon>Bacteria</taxon>
        <taxon>Bacillati</taxon>
        <taxon>Cyanobacteriota</taxon>
        <taxon>Cyanophyceae</taxon>
        <taxon>Pleurocapsales</taxon>
        <taxon>Dermocarpellaceae</taxon>
        <taxon>Stanieria</taxon>
    </lineage>
</organism>
<keyword evidence="2" id="KW-1133">Transmembrane helix</keyword>
<feature type="transmembrane region" description="Helical" evidence="2">
    <location>
        <begin position="88"/>
        <end position="111"/>
    </location>
</feature>
<dbReference type="SUPFAM" id="SSF53335">
    <property type="entry name" value="S-adenosyl-L-methionine-dependent methyltransferases"/>
    <property type="match status" value="1"/>
</dbReference>
<feature type="transmembrane region" description="Helical" evidence="2">
    <location>
        <begin position="273"/>
        <end position="292"/>
    </location>
</feature>
<gene>
    <name evidence="3" type="ordered locus">Sta7437_0180</name>
</gene>
<dbReference type="SUPFAM" id="SSF103473">
    <property type="entry name" value="MFS general substrate transporter"/>
    <property type="match status" value="1"/>
</dbReference>
<dbReference type="NCBIfam" id="NF037959">
    <property type="entry name" value="MFS_SpdSyn"/>
    <property type="match status" value="2"/>
</dbReference>
<feature type="transmembrane region" description="Helical" evidence="2">
    <location>
        <begin position="347"/>
        <end position="372"/>
    </location>
</feature>
<feature type="transmembrane region" description="Helical" evidence="2">
    <location>
        <begin position="419"/>
        <end position="436"/>
    </location>
</feature>
<feature type="transmembrane region" description="Helical" evidence="2">
    <location>
        <begin position="123"/>
        <end position="144"/>
    </location>
</feature>
<feature type="transmembrane region" description="Helical" evidence="2">
    <location>
        <begin position="240"/>
        <end position="261"/>
    </location>
</feature>
<evidence type="ECO:0000313" key="3">
    <source>
        <dbReference type="EMBL" id="AFZ33798.1"/>
    </source>
</evidence>
<evidence type="ECO:0000256" key="2">
    <source>
        <dbReference type="SAM" id="Phobius"/>
    </source>
</evidence>
<feature type="transmembrane region" description="Helical" evidence="2">
    <location>
        <begin position="164"/>
        <end position="188"/>
    </location>
</feature>
<proteinExistence type="predicted"/>
<dbReference type="PATRIC" id="fig|111780.3.peg.185"/>
<keyword evidence="2" id="KW-0472">Membrane</keyword>
<feature type="transmembrane region" description="Helical" evidence="2">
    <location>
        <begin position="52"/>
        <end position="76"/>
    </location>
</feature>
<dbReference type="GO" id="GO:0006596">
    <property type="term" value="P:polyamine biosynthetic process"/>
    <property type="evidence" value="ECO:0007669"/>
    <property type="project" value="UniProtKB-KW"/>
</dbReference>
<keyword evidence="1" id="KW-0620">Polyamine biosynthesis</keyword>
<dbReference type="AlphaFoldDB" id="K9XMS0"/>
<accession>K9XMS0</accession>
<protein>
    <submittedName>
        <fullName evidence="3">Spermine synthase</fullName>
    </submittedName>
</protein>
<dbReference type="STRING" id="111780.Sta7437_0180"/>
<dbReference type="Proteomes" id="UP000010473">
    <property type="component" value="Chromosome"/>
</dbReference>
<keyword evidence="2" id="KW-0812">Transmembrane</keyword>
<dbReference type="HOGENOM" id="CLU_010122_2_0_3"/>
<feature type="transmembrane region" description="Helical" evidence="2">
    <location>
        <begin position="18"/>
        <end position="40"/>
    </location>
</feature>